<evidence type="ECO:0000259" key="2">
    <source>
        <dbReference type="PROSITE" id="PS51265"/>
    </source>
</evidence>
<dbReference type="PROSITE" id="PS51265">
    <property type="entry name" value="ZF_DBF4"/>
    <property type="match status" value="1"/>
</dbReference>
<proteinExistence type="predicted"/>
<keyword evidence="1" id="KW-0862">Zinc</keyword>
<evidence type="ECO:0000313" key="3">
    <source>
        <dbReference type="Proteomes" id="UP000887540"/>
    </source>
</evidence>
<keyword evidence="3" id="KW-1185">Reference proteome</keyword>
<dbReference type="InterPro" id="IPR006572">
    <property type="entry name" value="Znf_DBF"/>
</dbReference>
<dbReference type="GO" id="GO:0043539">
    <property type="term" value="F:protein serine/threonine kinase activator activity"/>
    <property type="evidence" value="ECO:0007669"/>
    <property type="project" value="TreeGrafter"/>
</dbReference>
<accession>A0A914CGA0</accession>
<dbReference type="GO" id="GO:0010571">
    <property type="term" value="P:positive regulation of nuclear cell cycle DNA replication"/>
    <property type="evidence" value="ECO:0007669"/>
    <property type="project" value="TreeGrafter"/>
</dbReference>
<dbReference type="WBParaSite" id="ACRNAN_scaffold10285.g6892.t1">
    <property type="protein sequence ID" value="ACRNAN_scaffold10285.g6892.t1"/>
    <property type="gene ID" value="ACRNAN_scaffold10285.g6892"/>
</dbReference>
<evidence type="ECO:0000313" key="4">
    <source>
        <dbReference type="WBParaSite" id="ACRNAN_scaffold10285.g6892.t1"/>
    </source>
</evidence>
<name>A0A914CGA0_9BILA</name>
<protein>
    <submittedName>
        <fullName evidence="4">DBF4-type domain-containing protein</fullName>
    </submittedName>
</protein>
<keyword evidence="1" id="KW-0863">Zinc-finger</keyword>
<dbReference type="PANTHER" id="PTHR15375">
    <property type="entry name" value="ACTIVATOR OF S-PHASE KINASE-RELATED"/>
    <property type="match status" value="1"/>
</dbReference>
<feature type="domain" description="DBF4-type" evidence="2">
    <location>
        <begin position="217"/>
        <end position="266"/>
    </location>
</feature>
<dbReference type="GO" id="GO:0031431">
    <property type="term" value="C:Dbf4-dependent protein kinase complex"/>
    <property type="evidence" value="ECO:0007669"/>
    <property type="project" value="TreeGrafter"/>
</dbReference>
<dbReference type="Proteomes" id="UP000887540">
    <property type="component" value="Unplaced"/>
</dbReference>
<dbReference type="GO" id="GO:1901987">
    <property type="term" value="P:regulation of cell cycle phase transition"/>
    <property type="evidence" value="ECO:0007669"/>
    <property type="project" value="TreeGrafter"/>
</dbReference>
<dbReference type="PANTHER" id="PTHR15375:SF26">
    <property type="entry name" value="PROTEIN CHIFFON"/>
    <property type="match status" value="1"/>
</dbReference>
<dbReference type="GO" id="GO:0003676">
    <property type="term" value="F:nucleic acid binding"/>
    <property type="evidence" value="ECO:0007669"/>
    <property type="project" value="InterPro"/>
</dbReference>
<reference evidence="4" key="1">
    <citation type="submission" date="2022-11" db="UniProtKB">
        <authorList>
            <consortium name="WormBaseParasite"/>
        </authorList>
    </citation>
    <scope>IDENTIFICATION</scope>
</reference>
<dbReference type="InterPro" id="IPR051590">
    <property type="entry name" value="Replication_Regulatory_Kinase"/>
</dbReference>
<dbReference type="GO" id="GO:0008270">
    <property type="term" value="F:zinc ion binding"/>
    <property type="evidence" value="ECO:0007669"/>
    <property type="project" value="UniProtKB-KW"/>
</dbReference>
<organism evidence="3 4">
    <name type="scientific">Acrobeloides nanus</name>
    <dbReference type="NCBI Taxonomy" id="290746"/>
    <lineage>
        <taxon>Eukaryota</taxon>
        <taxon>Metazoa</taxon>
        <taxon>Ecdysozoa</taxon>
        <taxon>Nematoda</taxon>
        <taxon>Chromadorea</taxon>
        <taxon>Rhabditida</taxon>
        <taxon>Tylenchina</taxon>
        <taxon>Cephalobomorpha</taxon>
        <taxon>Cephaloboidea</taxon>
        <taxon>Cephalobidae</taxon>
        <taxon>Acrobeloides</taxon>
    </lineage>
</organism>
<evidence type="ECO:0000256" key="1">
    <source>
        <dbReference type="PROSITE-ProRule" id="PRU00600"/>
    </source>
</evidence>
<dbReference type="AlphaFoldDB" id="A0A914CGA0"/>
<keyword evidence="1" id="KW-0479">Metal-binding</keyword>
<sequence length="296" mass="34214">MTMKLDAKACKSVSKRKCCAHLPKPWSNKKFIIDIEDPRHRDLLVKEIEKLGGLISEEFNNDEFLPVCVVSDYHRVDILENSRLTSLSEKQKHALPLILRSAIDLNIRIQSYDMFMKNLSSLKKRLKTNYQSTKAPSKSKTDVRLLNSPSFKLEQVDGRYAPDIKEFSSPTNFPTLYLGNNIGKSVFHHVTKEDRLKERRQPKSVEVSQEFIIHKANLQRKGLCDVCTKHCDDLRMHCTSREHLKNVSQPGFYDDVDELCFSTEFVDADNYPNVYRTRRSSEVSESSFIPNLSIEI</sequence>